<organism evidence="1 2">
    <name type="scientific">Dreissena polymorpha</name>
    <name type="common">Zebra mussel</name>
    <name type="synonym">Mytilus polymorpha</name>
    <dbReference type="NCBI Taxonomy" id="45954"/>
    <lineage>
        <taxon>Eukaryota</taxon>
        <taxon>Metazoa</taxon>
        <taxon>Spiralia</taxon>
        <taxon>Lophotrochozoa</taxon>
        <taxon>Mollusca</taxon>
        <taxon>Bivalvia</taxon>
        <taxon>Autobranchia</taxon>
        <taxon>Heteroconchia</taxon>
        <taxon>Euheterodonta</taxon>
        <taxon>Imparidentia</taxon>
        <taxon>Neoheterodontei</taxon>
        <taxon>Myida</taxon>
        <taxon>Dreissenoidea</taxon>
        <taxon>Dreissenidae</taxon>
        <taxon>Dreissena</taxon>
    </lineage>
</organism>
<evidence type="ECO:0000313" key="2">
    <source>
        <dbReference type="Proteomes" id="UP000828390"/>
    </source>
</evidence>
<keyword evidence="2" id="KW-1185">Reference proteome</keyword>
<proteinExistence type="predicted"/>
<dbReference type="Proteomes" id="UP000828390">
    <property type="component" value="Unassembled WGS sequence"/>
</dbReference>
<reference evidence="1" key="2">
    <citation type="submission" date="2020-11" db="EMBL/GenBank/DDBJ databases">
        <authorList>
            <person name="McCartney M.A."/>
            <person name="Auch B."/>
            <person name="Kono T."/>
            <person name="Mallez S."/>
            <person name="Becker A."/>
            <person name="Gohl D.M."/>
            <person name="Silverstein K.A.T."/>
            <person name="Koren S."/>
            <person name="Bechman K.B."/>
            <person name="Herman A."/>
            <person name="Abrahante J.E."/>
            <person name="Garbe J."/>
        </authorList>
    </citation>
    <scope>NUCLEOTIDE SEQUENCE</scope>
    <source>
        <strain evidence="1">Duluth1</strain>
        <tissue evidence="1">Whole animal</tissue>
    </source>
</reference>
<name>A0A9D4F8G3_DREPO</name>
<comment type="caution">
    <text evidence="1">The sequence shown here is derived from an EMBL/GenBank/DDBJ whole genome shotgun (WGS) entry which is preliminary data.</text>
</comment>
<gene>
    <name evidence="1" type="ORF">DPMN_146735</name>
</gene>
<protein>
    <submittedName>
        <fullName evidence="1">Uncharacterized protein</fullName>
    </submittedName>
</protein>
<sequence>MYDVIANSHDVSQVLVVSDTPDAEKTEKCVCDAIYRMYNVAATYIMYLQGFDVSDTVDAEKTKNSFCEWQSKHHTLNKTDVTILLTRFGYFVCPPIYVCKGLGVTN</sequence>
<reference evidence="1" key="1">
    <citation type="journal article" date="2019" name="bioRxiv">
        <title>The Genome of the Zebra Mussel, Dreissena polymorpha: A Resource for Invasive Species Research.</title>
        <authorList>
            <person name="McCartney M.A."/>
            <person name="Auch B."/>
            <person name="Kono T."/>
            <person name="Mallez S."/>
            <person name="Zhang Y."/>
            <person name="Obille A."/>
            <person name="Becker A."/>
            <person name="Abrahante J.E."/>
            <person name="Garbe J."/>
            <person name="Badalamenti J.P."/>
            <person name="Herman A."/>
            <person name="Mangelson H."/>
            <person name="Liachko I."/>
            <person name="Sullivan S."/>
            <person name="Sone E.D."/>
            <person name="Koren S."/>
            <person name="Silverstein K.A.T."/>
            <person name="Beckman K.B."/>
            <person name="Gohl D.M."/>
        </authorList>
    </citation>
    <scope>NUCLEOTIDE SEQUENCE</scope>
    <source>
        <strain evidence="1">Duluth1</strain>
        <tissue evidence="1">Whole animal</tissue>
    </source>
</reference>
<dbReference type="AlphaFoldDB" id="A0A9D4F8G3"/>
<dbReference type="EMBL" id="JAIWYP010000007">
    <property type="protein sequence ID" value="KAH3793229.1"/>
    <property type="molecule type" value="Genomic_DNA"/>
</dbReference>
<evidence type="ECO:0000313" key="1">
    <source>
        <dbReference type="EMBL" id="KAH3793229.1"/>
    </source>
</evidence>
<accession>A0A9D4F8G3</accession>